<keyword evidence="1" id="KW-0862">Zinc</keyword>
<dbReference type="GO" id="GO:0046872">
    <property type="term" value="F:metal ion binding"/>
    <property type="evidence" value="ECO:0007669"/>
    <property type="project" value="UniProtKB-KW"/>
</dbReference>
<feature type="region of interest" description="Disordered" evidence="2">
    <location>
        <begin position="410"/>
        <end position="430"/>
    </location>
</feature>
<dbReference type="InterPro" id="IPR024079">
    <property type="entry name" value="MetalloPept_cat_dom_sf"/>
</dbReference>
<keyword evidence="1" id="KW-0378">Hydrolase</keyword>
<feature type="domain" description="Peptidase M12A" evidence="3">
    <location>
        <begin position="196"/>
        <end position="391"/>
    </location>
</feature>
<reference evidence="5" key="1">
    <citation type="submission" date="2016-11" db="UniProtKB">
        <authorList>
            <consortium name="WormBaseParasite"/>
        </authorList>
    </citation>
    <scope>IDENTIFICATION</scope>
</reference>
<dbReference type="WBParaSite" id="maker-uti_cns_0002140-snap-gene-0.13-mRNA-1">
    <property type="protein sequence ID" value="maker-uti_cns_0002140-snap-gene-0.13-mRNA-1"/>
    <property type="gene ID" value="maker-uti_cns_0002140-snap-gene-0.13"/>
</dbReference>
<dbReference type="Gene3D" id="3.40.390.10">
    <property type="entry name" value="Collagenase (Catalytic Domain)"/>
    <property type="match status" value="1"/>
</dbReference>
<sequence>PGGGRLAGRLLSRFALCPRRRVELKLAACQGPGRSYIDVRKSEKNMSAVLYGEPTAAAKTSGVSEVETAIANGNSNISGPQALALSQQWSAPVLNFYGPTMHDQFQFPDKQDAIQLRFKNATMRERQRLLLKVLRTLSRPVAAVCVLLLLALACPNHLTSSKRCPPMYDSVQQTSCGCSKADFDMQPASTGPARLWPGGIVFYDFDNRLDTYYRKLIVKCVKLIESLVGTSHLEFRPMLNEKKERCSRDSFLLFKRGDSKAANCKGPVGMAQTGITTIVLDQQICSYEQAILMPIISVLGLQDEDNRSDRDEHIQVRFDEVYQPTCAAFKARTTPDATEKLPYDYKSITHKYSCMLSCRGEYTLLDLEGKPVLDSYMNFTDLDVAKLRALYPESTKTPFSMEMCDARYSRSRKSDPSSPRVGVRFSEDNSSDSHEAWTMATQLSVTMATLCAVYLLI</sequence>
<evidence type="ECO:0000313" key="4">
    <source>
        <dbReference type="Proteomes" id="UP000095280"/>
    </source>
</evidence>
<comment type="cofactor">
    <cofactor evidence="1">
        <name>Zn(2+)</name>
        <dbReference type="ChEBI" id="CHEBI:29105"/>
    </cofactor>
    <text evidence="1">Binds 1 zinc ion per subunit.</text>
</comment>
<proteinExistence type="predicted"/>
<evidence type="ECO:0000256" key="1">
    <source>
        <dbReference type="RuleBase" id="RU361183"/>
    </source>
</evidence>
<dbReference type="Pfam" id="PF01400">
    <property type="entry name" value="Astacin"/>
    <property type="match status" value="1"/>
</dbReference>
<dbReference type="SUPFAM" id="SSF55486">
    <property type="entry name" value="Metalloproteases ('zincins'), catalytic domain"/>
    <property type="match status" value="1"/>
</dbReference>
<dbReference type="PRINTS" id="PR00480">
    <property type="entry name" value="ASTACIN"/>
</dbReference>
<keyword evidence="1" id="KW-0645">Protease</keyword>
<dbReference type="AlphaFoldDB" id="A0A1I8GJB3"/>
<evidence type="ECO:0000313" key="5">
    <source>
        <dbReference type="WBParaSite" id="maker-uti_cns_0002140-snap-gene-0.13-mRNA-1"/>
    </source>
</evidence>
<dbReference type="GO" id="GO:0006508">
    <property type="term" value="P:proteolysis"/>
    <property type="evidence" value="ECO:0007669"/>
    <property type="project" value="UniProtKB-KW"/>
</dbReference>
<evidence type="ECO:0000256" key="2">
    <source>
        <dbReference type="SAM" id="MobiDB-lite"/>
    </source>
</evidence>
<organism evidence="4 5">
    <name type="scientific">Macrostomum lignano</name>
    <dbReference type="NCBI Taxonomy" id="282301"/>
    <lineage>
        <taxon>Eukaryota</taxon>
        <taxon>Metazoa</taxon>
        <taxon>Spiralia</taxon>
        <taxon>Lophotrochozoa</taxon>
        <taxon>Platyhelminthes</taxon>
        <taxon>Rhabditophora</taxon>
        <taxon>Macrostomorpha</taxon>
        <taxon>Macrostomida</taxon>
        <taxon>Macrostomidae</taxon>
        <taxon>Macrostomum</taxon>
    </lineage>
</organism>
<protein>
    <recommendedName>
        <fullName evidence="1">Metalloendopeptidase</fullName>
        <ecNumber evidence="1">3.4.24.-</ecNumber>
    </recommendedName>
</protein>
<dbReference type="InterPro" id="IPR001506">
    <property type="entry name" value="Peptidase_M12A"/>
</dbReference>
<keyword evidence="1" id="KW-0482">Metalloprotease</keyword>
<dbReference type="EC" id="3.4.24.-" evidence="1"/>
<dbReference type="PANTHER" id="PTHR10127:SF850">
    <property type="entry name" value="METALLOENDOPEPTIDASE"/>
    <property type="match status" value="1"/>
</dbReference>
<dbReference type="PANTHER" id="PTHR10127">
    <property type="entry name" value="DISCOIDIN, CUB, EGF, LAMININ , AND ZINC METALLOPROTEASE DOMAIN CONTAINING"/>
    <property type="match status" value="1"/>
</dbReference>
<dbReference type="Proteomes" id="UP000095280">
    <property type="component" value="Unplaced"/>
</dbReference>
<keyword evidence="4" id="KW-1185">Reference proteome</keyword>
<dbReference type="GO" id="GO:0004222">
    <property type="term" value="F:metalloendopeptidase activity"/>
    <property type="evidence" value="ECO:0007669"/>
    <property type="project" value="UniProtKB-UniRule"/>
</dbReference>
<accession>A0A1I8GJB3</accession>
<evidence type="ECO:0000259" key="3">
    <source>
        <dbReference type="Pfam" id="PF01400"/>
    </source>
</evidence>
<keyword evidence="1" id="KW-0479">Metal-binding</keyword>
<name>A0A1I8GJB3_9PLAT</name>